<dbReference type="Proteomes" id="UP000005697">
    <property type="component" value="Unassembled WGS sequence"/>
</dbReference>
<organism evidence="1 2">
    <name type="scientific">Prevotella multiformis DSM 16608</name>
    <dbReference type="NCBI Taxonomy" id="888743"/>
    <lineage>
        <taxon>Bacteria</taxon>
        <taxon>Pseudomonadati</taxon>
        <taxon>Bacteroidota</taxon>
        <taxon>Bacteroidia</taxon>
        <taxon>Bacteroidales</taxon>
        <taxon>Prevotellaceae</taxon>
        <taxon>Prevotella</taxon>
    </lineage>
</organism>
<dbReference type="HOGENOM" id="CLU_3294344_0_0_10"/>
<gene>
    <name evidence="1" type="ORF">HMPREF9141_2039</name>
</gene>
<sequence length="40" mass="4426">MRAAVLECARPFSKSMYKNLGCSFSAVCGQTGGREKKRRT</sequence>
<reference evidence="1 2" key="1">
    <citation type="submission" date="2011-01" db="EMBL/GenBank/DDBJ databases">
        <authorList>
            <person name="Muzny D."/>
            <person name="Qin X."/>
            <person name="Deng J."/>
            <person name="Jiang H."/>
            <person name="Liu Y."/>
            <person name="Qu J."/>
            <person name="Song X.-Z."/>
            <person name="Zhang L."/>
            <person name="Thornton R."/>
            <person name="Coyle M."/>
            <person name="Francisco L."/>
            <person name="Jackson L."/>
            <person name="Javaid M."/>
            <person name="Korchina V."/>
            <person name="Kovar C."/>
            <person name="Mata R."/>
            <person name="Mathew T."/>
            <person name="Ngo R."/>
            <person name="Nguyen L."/>
            <person name="Nguyen N."/>
            <person name="Okwuonu G."/>
            <person name="Ongeri F."/>
            <person name="Pham C."/>
            <person name="Simmons D."/>
            <person name="Wilczek-Boney K."/>
            <person name="Hale W."/>
            <person name="Jakkamsetti A."/>
            <person name="Pham P."/>
            <person name="Ruth R."/>
            <person name="San Lucas F."/>
            <person name="Warren J."/>
            <person name="Zhang J."/>
            <person name="Zhao Z."/>
            <person name="Zhou C."/>
            <person name="Zhu D."/>
            <person name="Lee S."/>
            <person name="Bess C."/>
            <person name="Blankenburg K."/>
            <person name="Forbes L."/>
            <person name="Fu Q."/>
            <person name="Gubbala S."/>
            <person name="Hirani K."/>
            <person name="Jayaseelan J.C."/>
            <person name="Lara F."/>
            <person name="Munidasa M."/>
            <person name="Palculict T."/>
            <person name="Patil S."/>
            <person name="Pu L.-L."/>
            <person name="Saada N."/>
            <person name="Tang L."/>
            <person name="Weissenberger G."/>
            <person name="Zhu Y."/>
            <person name="Hemphill L."/>
            <person name="Shang Y."/>
            <person name="Youmans B."/>
            <person name="Ayvaz T."/>
            <person name="Ross M."/>
            <person name="Santibanez J."/>
            <person name="Aqrawi P."/>
            <person name="Gross S."/>
            <person name="Joshi V."/>
            <person name="Fowler G."/>
            <person name="Nazareth L."/>
            <person name="Reid J."/>
            <person name="Worley K."/>
            <person name="Petrosino J."/>
            <person name="Highlander S."/>
            <person name="Gibbs R."/>
        </authorList>
    </citation>
    <scope>NUCLEOTIDE SEQUENCE [LARGE SCALE GENOMIC DNA]</scope>
    <source>
        <strain evidence="1 2">DSM 16608</strain>
    </source>
</reference>
<evidence type="ECO:0000313" key="2">
    <source>
        <dbReference type="Proteomes" id="UP000005697"/>
    </source>
</evidence>
<dbReference type="EMBL" id="AEWX01000027">
    <property type="protein sequence ID" value="EGC19499.1"/>
    <property type="molecule type" value="Genomic_DNA"/>
</dbReference>
<keyword evidence="2" id="KW-1185">Reference proteome</keyword>
<accession>F0F8X2</accession>
<comment type="caution">
    <text evidence="1">The sequence shown here is derived from an EMBL/GenBank/DDBJ whole genome shotgun (WGS) entry which is preliminary data.</text>
</comment>
<dbReference type="STRING" id="888743.HMPREF9141_2039"/>
<evidence type="ECO:0000313" key="1">
    <source>
        <dbReference type="EMBL" id="EGC19499.1"/>
    </source>
</evidence>
<dbReference type="AlphaFoldDB" id="F0F8X2"/>
<protein>
    <submittedName>
        <fullName evidence="1">Uncharacterized protein</fullName>
    </submittedName>
</protein>
<proteinExistence type="predicted"/>
<name>F0F8X2_9BACT</name>